<gene>
    <name evidence="1" type="ordered locus">Acry_0783</name>
</gene>
<evidence type="ECO:0000313" key="1">
    <source>
        <dbReference type="EMBL" id="ABQ30003.1"/>
    </source>
</evidence>
<dbReference type="AlphaFoldDB" id="A5FWM1"/>
<dbReference type="eggNOG" id="ENOG5032U75">
    <property type="taxonomic scope" value="Bacteria"/>
</dbReference>
<sequence length="152" mass="17709">MQRKRLDVSEEAVLREKLRKIEALFAGAGTIGERTAAEAAFGRVQARLAELQGRDKAIEMQFSLRDQWSRRLFLALCRRYGLKPYRLYRQRLTTVMLRVPQAFVDQVLWPEFQELNGALMQYLNDVTDRVIREEVHRDTSEATEIVQALPSK</sequence>
<keyword evidence="2" id="KW-1185">Reference proteome</keyword>
<name>A5FWM1_ACICJ</name>
<accession>A5FWM1</accession>
<organism evidence="1 2">
    <name type="scientific">Acidiphilium cryptum (strain JF-5)</name>
    <dbReference type="NCBI Taxonomy" id="349163"/>
    <lineage>
        <taxon>Bacteria</taxon>
        <taxon>Pseudomonadati</taxon>
        <taxon>Pseudomonadota</taxon>
        <taxon>Alphaproteobacteria</taxon>
        <taxon>Acetobacterales</taxon>
        <taxon>Acidocellaceae</taxon>
        <taxon>Acidiphilium</taxon>
    </lineage>
</organism>
<dbReference type="Proteomes" id="UP000000245">
    <property type="component" value="Chromosome"/>
</dbReference>
<dbReference type="KEGG" id="acr:Acry_0783"/>
<proteinExistence type="predicted"/>
<dbReference type="STRING" id="349163.Acry_0783"/>
<dbReference type="EMBL" id="CP000697">
    <property type="protein sequence ID" value="ABQ30003.1"/>
    <property type="molecule type" value="Genomic_DNA"/>
</dbReference>
<reference evidence="1 2" key="1">
    <citation type="submission" date="2007-05" db="EMBL/GenBank/DDBJ databases">
        <title>Complete sequence of chromosome of Acidiphilium cryptum JF-5.</title>
        <authorList>
            <consortium name="US DOE Joint Genome Institute"/>
            <person name="Copeland A."/>
            <person name="Lucas S."/>
            <person name="Lapidus A."/>
            <person name="Barry K."/>
            <person name="Detter J.C."/>
            <person name="Glavina del Rio T."/>
            <person name="Hammon N."/>
            <person name="Israni S."/>
            <person name="Dalin E."/>
            <person name="Tice H."/>
            <person name="Pitluck S."/>
            <person name="Sims D."/>
            <person name="Brettin T."/>
            <person name="Bruce D."/>
            <person name="Han C."/>
            <person name="Schmutz J."/>
            <person name="Larimer F."/>
            <person name="Land M."/>
            <person name="Hauser L."/>
            <person name="Kyrpides N."/>
            <person name="Kim E."/>
            <person name="Magnuson T."/>
            <person name="Richardson P."/>
        </authorList>
    </citation>
    <scope>NUCLEOTIDE SEQUENCE [LARGE SCALE GENOMIC DNA]</scope>
    <source>
        <strain evidence="1 2">JF-5</strain>
    </source>
</reference>
<evidence type="ECO:0000313" key="2">
    <source>
        <dbReference type="Proteomes" id="UP000000245"/>
    </source>
</evidence>
<protein>
    <submittedName>
        <fullName evidence="1">Uncharacterized protein</fullName>
    </submittedName>
</protein>
<dbReference type="HOGENOM" id="CLU_1718367_0_0_5"/>